<evidence type="ECO:0000256" key="2">
    <source>
        <dbReference type="SAM" id="SignalP"/>
    </source>
</evidence>
<reference evidence="3" key="1">
    <citation type="journal article" date="2024" name="Gigascience">
        <title>Chromosome-level genome of the poultry shaft louse Menopon gallinae provides insight into the host-switching and adaptive evolution of parasitic lice.</title>
        <authorList>
            <person name="Xu Y."/>
            <person name="Ma L."/>
            <person name="Liu S."/>
            <person name="Liang Y."/>
            <person name="Liu Q."/>
            <person name="He Z."/>
            <person name="Tian L."/>
            <person name="Duan Y."/>
            <person name="Cai W."/>
            <person name="Li H."/>
            <person name="Song F."/>
        </authorList>
    </citation>
    <scope>NUCLEOTIDE SEQUENCE</scope>
    <source>
        <strain evidence="3">Cailab_2023a</strain>
    </source>
</reference>
<sequence>MGGRLTGSLFAVLPKTLSSFGGVQYVPSQTTQPVQYYYQPQTQTAASTAATGSSLLYTSPQQYIPSYQYLTGNKLGAYQQQYVPTAPQTFSTAYTSSSPDYSAAYPAQTTTYSTSSVYPQSDQPTFVSLKAPQHLVASPGQQQQYLQSQIQTPSTTISPFKYLNSPQYLAQNYNTIQSSHLLPKNSLSSGIKSTVSPPLKFPGNTGYVTPSSSSGSTNYHTYRGIAG</sequence>
<gene>
    <name evidence="3" type="ORF">PYX00_009526</name>
</gene>
<dbReference type="AlphaFoldDB" id="A0AAW2HC45"/>
<proteinExistence type="predicted"/>
<feature type="compositionally biased region" description="Polar residues" evidence="1">
    <location>
        <begin position="206"/>
        <end position="220"/>
    </location>
</feature>
<comment type="caution">
    <text evidence="3">The sequence shown here is derived from an EMBL/GenBank/DDBJ whole genome shotgun (WGS) entry which is preliminary data.</text>
</comment>
<name>A0AAW2HC45_9NEOP</name>
<feature type="region of interest" description="Disordered" evidence="1">
    <location>
        <begin position="204"/>
        <end position="227"/>
    </location>
</feature>
<evidence type="ECO:0000256" key="1">
    <source>
        <dbReference type="SAM" id="MobiDB-lite"/>
    </source>
</evidence>
<feature type="chain" id="PRO_5043565195" evidence="2">
    <location>
        <begin position="20"/>
        <end position="227"/>
    </location>
</feature>
<dbReference type="EMBL" id="JARGDH010000005">
    <property type="protein sequence ID" value="KAL0267178.1"/>
    <property type="molecule type" value="Genomic_DNA"/>
</dbReference>
<organism evidence="3">
    <name type="scientific">Menopon gallinae</name>
    <name type="common">poultry shaft louse</name>
    <dbReference type="NCBI Taxonomy" id="328185"/>
    <lineage>
        <taxon>Eukaryota</taxon>
        <taxon>Metazoa</taxon>
        <taxon>Ecdysozoa</taxon>
        <taxon>Arthropoda</taxon>
        <taxon>Hexapoda</taxon>
        <taxon>Insecta</taxon>
        <taxon>Pterygota</taxon>
        <taxon>Neoptera</taxon>
        <taxon>Paraneoptera</taxon>
        <taxon>Psocodea</taxon>
        <taxon>Troctomorpha</taxon>
        <taxon>Phthiraptera</taxon>
        <taxon>Amblycera</taxon>
        <taxon>Menoponidae</taxon>
        <taxon>Menopon</taxon>
    </lineage>
</organism>
<evidence type="ECO:0000313" key="3">
    <source>
        <dbReference type="EMBL" id="KAL0267178.1"/>
    </source>
</evidence>
<feature type="signal peptide" evidence="2">
    <location>
        <begin position="1"/>
        <end position="19"/>
    </location>
</feature>
<protein>
    <submittedName>
        <fullName evidence="3">Uncharacterized protein</fullName>
    </submittedName>
</protein>
<keyword evidence="2" id="KW-0732">Signal</keyword>
<accession>A0AAW2HC45</accession>